<dbReference type="EMBL" id="LVLJ01000679">
    <property type="protein sequence ID" value="OAE33171.1"/>
    <property type="molecule type" value="Genomic_DNA"/>
</dbReference>
<keyword evidence="5" id="KW-1185">Reference proteome</keyword>
<protein>
    <recommendedName>
        <fullName evidence="2">DNL-type domain-containing protein</fullName>
    </recommendedName>
</protein>
<name>A0A176WKM5_MARPO</name>
<dbReference type="InterPro" id="IPR024158">
    <property type="entry name" value="Mt_import_TIM15"/>
</dbReference>
<dbReference type="PANTHER" id="PTHR20922:SF19">
    <property type="entry name" value="F24J5.3"/>
    <property type="match status" value="1"/>
</dbReference>
<dbReference type="Pfam" id="PF05180">
    <property type="entry name" value="zf-DNL"/>
    <property type="match status" value="1"/>
</dbReference>
<evidence type="ECO:0000313" key="5">
    <source>
        <dbReference type="Proteomes" id="UP000077202"/>
    </source>
</evidence>
<dbReference type="InterPro" id="IPR007853">
    <property type="entry name" value="Znf_DNL-typ"/>
</dbReference>
<reference evidence="4 5" key="1">
    <citation type="submission" date="2016-03" db="EMBL/GenBank/DDBJ databases">
        <title>Mechanisms controlling the formation of the plant cell surface in tip-growing cells are functionally conserved among land plants.</title>
        <authorList>
            <person name="Honkanen S."/>
            <person name="Jones V.A."/>
            <person name="Morieri G."/>
            <person name="Champion C."/>
            <person name="Hetherington A.J."/>
            <person name="Kelly S."/>
            <person name="Saint-Marcoux D."/>
            <person name="Proust H."/>
            <person name="Prescott H."/>
            <person name="Dolan L."/>
        </authorList>
    </citation>
    <scope>NUCLEOTIDE SEQUENCE [LARGE SCALE GENOMIC DNA]</scope>
    <source>
        <strain evidence="5">cv. Tak-1 and cv. Tak-2</strain>
        <tissue evidence="4">Whole gametophyte</tissue>
    </source>
</reference>
<evidence type="ECO:0000256" key="1">
    <source>
        <dbReference type="PROSITE-ProRule" id="PRU00834"/>
    </source>
</evidence>
<dbReference type="PROSITE" id="PS51501">
    <property type="entry name" value="ZF_DNL"/>
    <property type="match status" value="1"/>
</dbReference>
<evidence type="ECO:0000313" key="6">
    <source>
        <dbReference type="Proteomes" id="UP001162541"/>
    </source>
</evidence>
<dbReference type="GO" id="GO:0030150">
    <property type="term" value="P:protein import into mitochondrial matrix"/>
    <property type="evidence" value="ECO:0007669"/>
    <property type="project" value="TreeGrafter"/>
</dbReference>
<feature type="domain" description="DNL-type" evidence="2">
    <location>
        <begin position="155"/>
        <end position="221"/>
    </location>
</feature>
<dbReference type="GO" id="GO:0006457">
    <property type="term" value="P:protein folding"/>
    <property type="evidence" value="ECO:0007669"/>
    <property type="project" value="TreeGrafter"/>
</dbReference>
<dbReference type="AlphaFoldDB" id="A0A176WKM5"/>
<keyword evidence="1" id="KW-0863">Zinc-finger</keyword>
<dbReference type="Proteomes" id="UP001162541">
    <property type="component" value="Chromosome 1"/>
</dbReference>
<accession>A0A176WKM5</accession>
<dbReference type="EMBL" id="AP019866">
    <property type="protein sequence ID" value="BBM97174.1"/>
    <property type="molecule type" value="Genomic_DNA"/>
</dbReference>
<gene>
    <name evidence="4" type="ORF">AXG93_4773s1450</name>
    <name evidence="3" type="ORF">Mp_1g03560</name>
</gene>
<keyword evidence="1" id="KW-0479">Metal-binding</keyword>
<dbReference type="PANTHER" id="PTHR20922">
    <property type="entry name" value="DNL-TYPE ZINC FINGER PROTEIN"/>
    <property type="match status" value="1"/>
</dbReference>
<organism evidence="4 5">
    <name type="scientific">Marchantia polymorpha subsp. ruderalis</name>
    <dbReference type="NCBI Taxonomy" id="1480154"/>
    <lineage>
        <taxon>Eukaryota</taxon>
        <taxon>Viridiplantae</taxon>
        <taxon>Streptophyta</taxon>
        <taxon>Embryophyta</taxon>
        <taxon>Marchantiophyta</taxon>
        <taxon>Marchantiopsida</taxon>
        <taxon>Marchantiidae</taxon>
        <taxon>Marchantiales</taxon>
        <taxon>Marchantiaceae</taxon>
        <taxon>Marchantia</taxon>
    </lineage>
</organism>
<evidence type="ECO:0000313" key="3">
    <source>
        <dbReference type="EMBL" id="BBM97174.1"/>
    </source>
</evidence>
<sequence length="221" mass="24587">MSRELLHLPRAFDKHIAGVGLSGKGVIQSVRCEKNVLRAVPSRHQGFVVPASGMRLTVSSSFSGERSRNAAFSVAALSFTRHSSVAVFPGSVHRGLELLGKRKQCRCISEMPTEGEASSIELSTSSGGDYNEEEESLELRADQPFFQDVQIDLNLPRRRMLVEFTCNVCNTRTQRLINPEAYKRGTVFVQCAGCEAYHQLVDNLNLIQEYDFRKDTGTDES</sequence>
<evidence type="ECO:0000259" key="2">
    <source>
        <dbReference type="PROSITE" id="PS51501"/>
    </source>
</evidence>
<proteinExistence type="predicted"/>
<dbReference type="Proteomes" id="UP000077202">
    <property type="component" value="Unassembled WGS sequence"/>
</dbReference>
<dbReference type="GO" id="GO:0008270">
    <property type="term" value="F:zinc ion binding"/>
    <property type="evidence" value="ECO:0007669"/>
    <property type="project" value="UniProtKB-KW"/>
</dbReference>
<evidence type="ECO:0000313" key="4">
    <source>
        <dbReference type="EMBL" id="OAE33171.1"/>
    </source>
</evidence>
<dbReference type="GO" id="GO:0005739">
    <property type="term" value="C:mitochondrion"/>
    <property type="evidence" value="ECO:0007669"/>
    <property type="project" value="TreeGrafter"/>
</dbReference>
<dbReference type="GO" id="GO:0051087">
    <property type="term" value="F:protein-folding chaperone binding"/>
    <property type="evidence" value="ECO:0007669"/>
    <property type="project" value="TreeGrafter"/>
</dbReference>
<keyword evidence="1" id="KW-0862">Zinc</keyword>
<reference evidence="3" key="2">
    <citation type="journal article" date="2019" name="Curr. Biol.">
        <title>Chromatin organization in early land plants reveals an ancestral association between H3K27me3, transposons, and constitutive heterochromatin.</title>
        <authorList>
            <person name="Montgomery S.A."/>
            <person name="Tanizawa Y."/>
            <person name="Galik B."/>
            <person name="Wang N."/>
            <person name="Ito T."/>
            <person name="Mochizuki T."/>
            <person name="Akimcheva S."/>
            <person name="Bowman J."/>
            <person name="Cognat V."/>
            <person name="Drouard L."/>
            <person name="Ekker H."/>
            <person name="Houng S."/>
            <person name="Kohchi T."/>
            <person name="Lin S."/>
            <person name="Liu L.D."/>
            <person name="Nakamura Y."/>
            <person name="Valeeva L.R."/>
            <person name="Shakirov E.V."/>
            <person name="Shippen D.E."/>
            <person name="Wei W."/>
            <person name="Yagura M."/>
            <person name="Yamaoka S."/>
            <person name="Yamato K.T."/>
            <person name="Liu C."/>
            <person name="Berger F."/>
        </authorList>
    </citation>
    <scope>NUCLEOTIDE SEQUENCE [LARGE SCALE GENOMIC DNA]</scope>
    <source>
        <strain evidence="3">Tak-1</strain>
    </source>
</reference>
<reference evidence="6" key="3">
    <citation type="journal article" date="2020" name="Curr. Biol.">
        <title>Chromatin organization in early land plants reveals an ancestral association between H3K27me3, transposons, and constitutive heterochromatin.</title>
        <authorList>
            <person name="Montgomery S.A."/>
            <person name="Tanizawa Y."/>
            <person name="Galik B."/>
            <person name="Wang N."/>
            <person name="Ito T."/>
            <person name="Mochizuki T."/>
            <person name="Akimcheva S."/>
            <person name="Bowman J.L."/>
            <person name="Cognat V."/>
            <person name="Marechal-Drouard L."/>
            <person name="Ekker H."/>
            <person name="Hong S.F."/>
            <person name="Kohchi T."/>
            <person name="Lin S.S."/>
            <person name="Liu L.D."/>
            <person name="Nakamura Y."/>
            <person name="Valeeva L.R."/>
            <person name="Shakirov E.V."/>
            <person name="Shippen D.E."/>
            <person name="Wei W.L."/>
            <person name="Yagura M."/>
            <person name="Yamaoka S."/>
            <person name="Yamato K.T."/>
            <person name="Liu C."/>
            <person name="Berger F."/>
        </authorList>
    </citation>
    <scope>NUCLEOTIDE SEQUENCE [LARGE SCALE GENOMIC DNA]</scope>
    <source>
        <strain evidence="6">Tak-1</strain>
    </source>
</reference>
<dbReference type="GO" id="GO:0050821">
    <property type="term" value="P:protein stabilization"/>
    <property type="evidence" value="ECO:0007669"/>
    <property type="project" value="TreeGrafter"/>
</dbReference>